<dbReference type="AlphaFoldDB" id="A0A9P9DBT5"/>
<dbReference type="GO" id="GO:0098552">
    <property type="term" value="C:side of membrane"/>
    <property type="evidence" value="ECO:0007669"/>
    <property type="project" value="UniProtKB-KW"/>
</dbReference>
<accession>A0A9P9DBT5</accession>
<keyword evidence="5" id="KW-0336">GPI-anchor</keyword>
<dbReference type="OrthoDB" id="421038at2759"/>
<dbReference type="Proteomes" id="UP000700596">
    <property type="component" value="Unassembled WGS sequence"/>
</dbReference>
<keyword evidence="5" id="KW-0808">Transferase</keyword>
<evidence type="ECO:0000256" key="6">
    <source>
        <dbReference type="SAM" id="MobiDB-lite"/>
    </source>
</evidence>
<dbReference type="Pfam" id="PF03198">
    <property type="entry name" value="Glyco_hydro_72"/>
    <property type="match status" value="1"/>
</dbReference>
<protein>
    <recommendedName>
        <fullName evidence="5">1,3-beta-glucanosyltransferase</fullName>
        <ecNumber evidence="5">2.4.1.-</ecNumber>
    </recommendedName>
</protein>
<evidence type="ECO:0000256" key="1">
    <source>
        <dbReference type="ARBA" id="ARBA00004609"/>
    </source>
</evidence>
<evidence type="ECO:0000256" key="4">
    <source>
        <dbReference type="ARBA" id="ARBA00023180"/>
    </source>
</evidence>
<evidence type="ECO:0000256" key="2">
    <source>
        <dbReference type="ARBA" id="ARBA00007528"/>
    </source>
</evidence>
<keyword evidence="5" id="KW-0449">Lipoprotein</keyword>
<feature type="region of interest" description="Disordered" evidence="6">
    <location>
        <begin position="437"/>
        <end position="467"/>
    </location>
</feature>
<dbReference type="EC" id="2.4.1.-" evidence="5"/>
<evidence type="ECO:0000256" key="5">
    <source>
        <dbReference type="RuleBase" id="RU361209"/>
    </source>
</evidence>
<keyword evidence="4" id="KW-0325">Glycoprotein</keyword>
<gene>
    <name evidence="7" type="ORF">B0J11DRAFT_539101</name>
</gene>
<dbReference type="EMBL" id="JAGMWT010000015">
    <property type="protein sequence ID" value="KAH7116069.1"/>
    <property type="molecule type" value="Genomic_DNA"/>
</dbReference>
<dbReference type="InterPro" id="IPR017853">
    <property type="entry name" value="GH"/>
</dbReference>
<dbReference type="PANTHER" id="PTHR31468">
    <property type="entry name" value="1,3-BETA-GLUCANOSYLTRANSFERASE GAS1"/>
    <property type="match status" value="1"/>
</dbReference>
<dbReference type="GO" id="GO:0071970">
    <property type="term" value="P:fungal-type cell wall (1-&gt;3)-beta-D-glucan biosynthetic process"/>
    <property type="evidence" value="ECO:0007669"/>
    <property type="project" value="TreeGrafter"/>
</dbReference>
<sequence length="487" mass="53424">MFSLLRAPVVLVAALSSIAYAVHPVEIRGQQFVDTVTNKRVMLIGVDYQPGGQAGYKPQTKQDALTDADVCLRDAALLQRLGINVIRVYNVDPQLDHSKCMNIFNAAGFYVIIDVNSPFESIHREDPIPSYTPEYIGRVFGVAENFAPFNNTLAFFSANEVMNNVETGKSANPKVIRAVQRDLKNYISKRNADTKQKMRKIPVGYSAADVREILKDTWNYFQCDHDDDASTSDFFGLNSYSWCGNGDAKTSGYNDMAAMFKESSIPVFMSEFGCNEVENRAVNGRPFTEIQAIYGKDMTMLSGGLVYEYSQEESDYGLVDINPDGTVKLRPDFNKLQDQYNKLDLSLLQSTDASTTKFKAPSCSDKNLITSGTFSTDFELPKVNATTQSMINDGVKKFNVYAIGQPAAWTETKVKQKVYDTQSKEIALSLKILSNEESNLPNGQKTTGTGSGSATSPSPKPGAASTLSGKTGWALAAISFAVGLTML</sequence>
<organism evidence="7 8">
    <name type="scientific">Dendryphion nanum</name>
    <dbReference type="NCBI Taxonomy" id="256645"/>
    <lineage>
        <taxon>Eukaryota</taxon>
        <taxon>Fungi</taxon>
        <taxon>Dikarya</taxon>
        <taxon>Ascomycota</taxon>
        <taxon>Pezizomycotina</taxon>
        <taxon>Dothideomycetes</taxon>
        <taxon>Pleosporomycetidae</taxon>
        <taxon>Pleosporales</taxon>
        <taxon>Torulaceae</taxon>
        <taxon>Dendryphion</taxon>
    </lineage>
</organism>
<dbReference type="InterPro" id="IPR004886">
    <property type="entry name" value="Glucanosyltransferase"/>
</dbReference>
<comment type="caution">
    <text evidence="7">The sequence shown here is derived from an EMBL/GenBank/DDBJ whole genome shotgun (WGS) entry which is preliminary data.</text>
</comment>
<dbReference type="PANTHER" id="PTHR31468:SF4">
    <property type="entry name" value="1,3-BETA-GLUCANOSYLTRANSFERASE GAS3-RELATED"/>
    <property type="match status" value="1"/>
</dbReference>
<dbReference type="SUPFAM" id="SSF51445">
    <property type="entry name" value="(Trans)glycosidases"/>
    <property type="match status" value="1"/>
</dbReference>
<comment type="function">
    <text evidence="5">Splits internally a 1,3-beta-glucan molecule and transfers the newly generated reducing end (the donor) to the non-reducing end of another 1,3-beta-glucan molecule (the acceptor) forming a 1,3-beta linkage, resulting in the elongation of 1,3-beta-glucan chains in the cell wall.</text>
</comment>
<evidence type="ECO:0000256" key="3">
    <source>
        <dbReference type="ARBA" id="ARBA00022729"/>
    </source>
</evidence>
<keyword evidence="5" id="KW-0472">Membrane</keyword>
<comment type="similarity">
    <text evidence="2 5">Belongs to the glycosyl hydrolase 72 family.</text>
</comment>
<keyword evidence="3 5" id="KW-0732">Signal</keyword>
<feature type="signal peptide" evidence="5">
    <location>
        <begin position="1"/>
        <end position="21"/>
    </location>
</feature>
<name>A0A9P9DBT5_9PLEO</name>
<evidence type="ECO:0000313" key="7">
    <source>
        <dbReference type="EMBL" id="KAH7116069.1"/>
    </source>
</evidence>
<dbReference type="Gene3D" id="3.20.20.80">
    <property type="entry name" value="Glycosidases"/>
    <property type="match status" value="1"/>
</dbReference>
<dbReference type="GO" id="GO:0031505">
    <property type="term" value="P:fungal-type cell wall organization"/>
    <property type="evidence" value="ECO:0007669"/>
    <property type="project" value="TreeGrafter"/>
</dbReference>
<evidence type="ECO:0000313" key="8">
    <source>
        <dbReference type="Proteomes" id="UP000700596"/>
    </source>
</evidence>
<reference evidence="7" key="1">
    <citation type="journal article" date="2021" name="Nat. Commun.">
        <title>Genetic determinants of endophytism in the Arabidopsis root mycobiome.</title>
        <authorList>
            <person name="Mesny F."/>
            <person name="Miyauchi S."/>
            <person name="Thiergart T."/>
            <person name="Pickel B."/>
            <person name="Atanasova L."/>
            <person name="Karlsson M."/>
            <person name="Huettel B."/>
            <person name="Barry K.W."/>
            <person name="Haridas S."/>
            <person name="Chen C."/>
            <person name="Bauer D."/>
            <person name="Andreopoulos W."/>
            <person name="Pangilinan J."/>
            <person name="LaButti K."/>
            <person name="Riley R."/>
            <person name="Lipzen A."/>
            <person name="Clum A."/>
            <person name="Drula E."/>
            <person name="Henrissat B."/>
            <person name="Kohler A."/>
            <person name="Grigoriev I.V."/>
            <person name="Martin F.M."/>
            <person name="Hacquard S."/>
        </authorList>
    </citation>
    <scope>NUCLEOTIDE SEQUENCE</scope>
    <source>
        <strain evidence="7">MPI-CAGE-CH-0243</strain>
    </source>
</reference>
<keyword evidence="8" id="KW-1185">Reference proteome</keyword>
<proteinExistence type="inferred from homology"/>
<dbReference type="GO" id="GO:0005886">
    <property type="term" value="C:plasma membrane"/>
    <property type="evidence" value="ECO:0007669"/>
    <property type="project" value="UniProtKB-SubCell"/>
</dbReference>
<feature type="compositionally biased region" description="Low complexity" evidence="6">
    <location>
        <begin position="445"/>
        <end position="466"/>
    </location>
</feature>
<comment type="subcellular location">
    <subcellularLocation>
        <location evidence="1 5">Cell membrane</location>
        <topology evidence="1 5">Lipid-anchor</topology>
        <topology evidence="1 5">GPI-anchor</topology>
    </subcellularLocation>
</comment>
<dbReference type="GO" id="GO:0042124">
    <property type="term" value="F:1,3-beta-glucanosyltransferase activity"/>
    <property type="evidence" value="ECO:0007669"/>
    <property type="project" value="TreeGrafter"/>
</dbReference>
<feature type="chain" id="PRO_5040548340" description="1,3-beta-glucanosyltransferase" evidence="5">
    <location>
        <begin position="22"/>
        <end position="487"/>
    </location>
</feature>